<comment type="catalytic activity">
    <reaction evidence="7 8">
        <text>(2S,6S)-2,6-diaminopimelate = meso-2,6-diaminopimelate</text>
        <dbReference type="Rhea" id="RHEA:15393"/>
        <dbReference type="ChEBI" id="CHEBI:57609"/>
        <dbReference type="ChEBI" id="CHEBI:57791"/>
        <dbReference type="EC" id="5.1.1.7"/>
    </reaction>
</comment>
<feature type="active site" description="Proton donor" evidence="8">
    <location>
        <position position="116"/>
    </location>
</feature>
<dbReference type="NCBIfam" id="TIGR00652">
    <property type="entry name" value="DapF"/>
    <property type="match status" value="1"/>
</dbReference>
<comment type="pathway">
    <text evidence="1 8">Amino-acid biosynthesis; L-lysine biosynthesis via DAP pathway; DL-2,6-diaminopimelate from LL-2,6-diaminopimelate: step 1/1.</text>
</comment>
<comment type="caution">
    <text evidence="11">The sequence shown here is derived from an EMBL/GenBank/DDBJ whole genome shotgun (WGS) entry which is preliminary data.</text>
</comment>
<comment type="subunit">
    <text evidence="8">Homodimer.</text>
</comment>
<dbReference type="UniPathway" id="UPA00034">
    <property type="reaction ID" value="UER00025"/>
</dbReference>
<evidence type="ECO:0000256" key="3">
    <source>
        <dbReference type="ARBA" id="ARBA00013080"/>
    </source>
</evidence>
<evidence type="ECO:0000256" key="6">
    <source>
        <dbReference type="ARBA" id="ARBA00023235"/>
    </source>
</evidence>
<evidence type="ECO:0000313" key="12">
    <source>
        <dbReference type="Proteomes" id="UP000468687"/>
    </source>
</evidence>
<evidence type="ECO:0000256" key="5">
    <source>
        <dbReference type="ARBA" id="ARBA00023154"/>
    </source>
</evidence>
<feature type="binding site" evidence="8">
    <location>
        <position position="223"/>
    </location>
    <ligand>
        <name>substrate</name>
    </ligand>
</feature>
<evidence type="ECO:0000256" key="2">
    <source>
        <dbReference type="ARBA" id="ARBA00010219"/>
    </source>
</evidence>
<feature type="binding site" evidence="8">
    <location>
        <position position="42"/>
    </location>
    <ligand>
        <name>substrate</name>
    </ligand>
</feature>
<proteinExistence type="inferred from homology"/>
<dbReference type="InterPro" id="IPR018510">
    <property type="entry name" value="DAP_epimerase_AS"/>
</dbReference>
<feature type="binding site" evidence="8">
    <location>
        <begin position="241"/>
        <end position="242"/>
    </location>
    <ligand>
        <name>substrate</name>
    </ligand>
</feature>
<feature type="site" description="Could be important to modulate the pK values of the two catalytic cysteine residues" evidence="8">
    <location>
        <position position="241"/>
    </location>
</feature>
<dbReference type="HAMAP" id="MF_00197">
    <property type="entry name" value="DAP_epimerase"/>
    <property type="match status" value="1"/>
</dbReference>
<keyword evidence="6 8" id="KW-0413">Isomerase</keyword>
<evidence type="ECO:0000256" key="7">
    <source>
        <dbReference type="ARBA" id="ARBA00051712"/>
    </source>
</evidence>
<dbReference type="GO" id="GO:0005829">
    <property type="term" value="C:cytosol"/>
    <property type="evidence" value="ECO:0007669"/>
    <property type="project" value="TreeGrafter"/>
</dbReference>
<dbReference type="EC" id="5.1.1.7" evidence="3 8"/>
<dbReference type="SUPFAM" id="SSF54506">
    <property type="entry name" value="Diaminopimelate epimerase-like"/>
    <property type="match status" value="2"/>
</dbReference>
<reference evidence="11 12" key="1">
    <citation type="journal article" date="2014" name="Int. J. Syst. Evol. Microbiol.">
        <title>Nocardioides zeae sp. nov., isolated from the stem of Zea mays.</title>
        <authorList>
            <person name="Glaeser S.P."/>
            <person name="McInroy J.A."/>
            <person name="Busse H.J."/>
            <person name="Kampfer P."/>
        </authorList>
    </citation>
    <scope>NUCLEOTIDE SEQUENCE [LARGE SCALE GENOMIC DNA]</scope>
    <source>
        <strain evidence="11 12">JCM 30728</strain>
    </source>
</reference>
<comment type="similarity">
    <text evidence="2 8">Belongs to the diaminopimelate epimerase family.</text>
</comment>
<keyword evidence="12" id="KW-1185">Reference proteome</keyword>
<feature type="binding site" evidence="8">
    <location>
        <begin position="117"/>
        <end position="118"/>
    </location>
    <ligand>
        <name>substrate</name>
    </ligand>
</feature>
<dbReference type="PANTHER" id="PTHR31689:SF0">
    <property type="entry name" value="DIAMINOPIMELATE EPIMERASE"/>
    <property type="match status" value="1"/>
</dbReference>
<dbReference type="GO" id="GO:0009089">
    <property type="term" value="P:lysine biosynthetic process via diaminopimelate"/>
    <property type="evidence" value="ECO:0007669"/>
    <property type="project" value="UniProtKB-UniRule"/>
</dbReference>
<dbReference type="InterPro" id="IPR001653">
    <property type="entry name" value="DAP_epimerase_DapF"/>
</dbReference>
<keyword evidence="4 8" id="KW-0028">Amino-acid biosynthesis</keyword>
<feature type="region of interest" description="Disordered" evidence="10">
    <location>
        <begin position="1"/>
        <end position="29"/>
    </location>
</feature>
<dbReference type="EMBL" id="JAAGXA010000006">
    <property type="protein sequence ID" value="NEN78566.1"/>
    <property type="molecule type" value="Genomic_DNA"/>
</dbReference>
<name>A0A6P0HJ29_9ACTN</name>
<keyword evidence="8" id="KW-0963">Cytoplasm</keyword>
<protein>
    <recommendedName>
        <fullName evidence="3 8">Diaminopimelate epimerase</fullName>
        <shortName evidence="8">DAP epimerase</shortName>
        <ecNumber evidence="3 8">5.1.1.7</ecNumber>
    </recommendedName>
    <alternativeName>
        <fullName evidence="8">PLP-independent amino acid racemase</fullName>
    </alternativeName>
</protein>
<evidence type="ECO:0000256" key="9">
    <source>
        <dbReference type="PROSITE-ProRule" id="PRU10125"/>
    </source>
</evidence>
<dbReference type="PANTHER" id="PTHR31689">
    <property type="entry name" value="DIAMINOPIMELATE EPIMERASE, CHLOROPLASTIC"/>
    <property type="match status" value="1"/>
</dbReference>
<evidence type="ECO:0000313" key="11">
    <source>
        <dbReference type="EMBL" id="NEN78566.1"/>
    </source>
</evidence>
<feature type="binding site" evidence="8">
    <location>
        <begin position="251"/>
        <end position="252"/>
    </location>
    <ligand>
        <name>substrate</name>
    </ligand>
</feature>
<feature type="active site" description="Proton acceptor" evidence="8">
    <location>
        <position position="250"/>
    </location>
</feature>
<sequence length="317" mass="32568">MPSRRPCAGPSAGPGPQARGTIGGVTRTHAPYPFAKGHGTQNDFVILPDAEGDRHETIDAAGVRALTDRRAGIGGDGILRVVRTAATADPAAVAARDEAEWFMDYRNADGSIAEMCGNGIRVFARWLVEREGVDASAPLRIATRAGVLAVAVEPDGRISASMGAPRRLPASEVTVRDTGATLPTTGVDMGNPHAVAFVDDLAEAGSLLSEPVYDAGVYPTGVNIEFVVRRGERHVAMRVHERGSGETLSCGTGAAAVMVASALADGAVPADGTPPAAPVVYRVDVPGGELDLTWTSAGDVVLTGPAEIVAEGFTTLG</sequence>
<feature type="site" description="Could be important to modulate the pK values of the two catalytic cysteine residues" evidence="8">
    <location>
        <position position="193"/>
    </location>
</feature>
<dbReference type="Proteomes" id="UP000468687">
    <property type="component" value="Unassembled WGS sequence"/>
</dbReference>
<evidence type="ECO:0000256" key="10">
    <source>
        <dbReference type="SAM" id="MobiDB-lite"/>
    </source>
</evidence>
<dbReference type="Gene3D" id="3.10.310.10">
    <property type="entry name" value="Diaminopimelate Epimerase, Chain A, domain 1"/>
    <property type="match status" value="2"/>
</dbReference>
<feature type="active site" evidence="9">
    <location>
        <position position="116"/>
    </location>
</feature>
<gene>
    <name evidence="8" type="primary">dapF</name>
    <name evidence="11" type="ORF">G3T38_09775</name>
</gene>
<comment type="function">
    <text evidence="8">Catalyzes the stereoinversion of LL-2,6-diaminopimelate (L,L-DAP) to meso-diaminopimelate (meso-DAP), a precursor of L-lysine and an essential component of the bacterial peptidoglycan.</text>
</comment>
<accession>A0A6P0HJ29</accession>
<evidence type="ECO:0000256" key="1">
    <source>
        <dbReference type="ARBA" id="ARBA00005196"/>
    </source>
</evidence>
<feature type="binding site" evidence="8">
    <location>
        <position position="191"/>
    </location>
    <ligand>
        <name>substrate</name>
    </ligand>
</feature>
<organism evidence="11 12">
    <name type="scientific">Nocardioides zeae</name>
    <dbReference type="NCBI Taxonomy" id="1457234"/>
    <lineage>
        <taxon>Bacteria</taxon>
        <taxon>Bacillati</taxon>
        <taxon>Actinomycetota</taxon>
        <taxon>Actinomycetes</taxon>
        <taxon>Propionibacteriales</taxon>
        <taxon>Nocardioidaceae</taxon>
        <taxon>Nocardioides</taxon>
    </lineage>
</organism>
<evidence type="ECO:0000256" key="8">
    <source>
        <dbReference type="HAMAP-Rule" id="MF_00197"/>
    </source>
</evidence>
<dbReference type="AlphaFoldDB" id="A0A6P0HJ29"/>
<evidence type="ECO:0000256" key="4">
    <source>
        <dbReference type="ARBA" id="ARBA00022605"/>
    </source>
</evidence>
<comment type="subcellular location">
    <subcellularLocation>
        <location evidence="8">Cytoplasm</location>
    </subcellularLocation>
</comment>
<dbReference type="PROSITE" id="PS01326">
    <property type="entry name" value="DAP_EPIMERASE"/>
    <property type="match status" value="1"/>
</dbReference>
<feature type="binding site" evidence="8">
    <location>
        <position position="107"/>
    </location>
    <ligand>
        <name>substrate</name>
    </ligand>
</feature>
<dbReference type="Pfam" id="PF01678">
    <property type="entry name" value="DAP_epimerase"/>
    <property type="match status" value="2"/>
</dbReference>
<comment type="caution">
    <text evidence="8">Lacks conserved residue(s) required for the propagation of feature annotation.</text>
</comment>
<keyword evidence="5 8" id="KW-0457">Lysine biosynthesis</keyword>
<dbReference type="GO" id="GO:0008837">
    <property type="term" value="F:diaminopimelate epimerase activity"/>
    <property type="evidence" value="ECO:0007669"/>
    <property type="project" value="UniProtKB-UniRule"/>
</dbReference>